<gene>
    <name evidence="1" type="ORF">CLIB1444_20S01178</name>
</gene>
<dbReference type="EMBL" id="CALSDN010000020">
    <property type="protein sequence ID" value="CAH6723807.1"/>
    <property type="molecule type" value="Genomic_DNA"/>
</dbReference>
<proteinExistence type="predicted"/>
<keyword evidence="2" id="KW-1185">Reference proteome</keyword>
<dbReference type="Proteomes" id="UP001152531">
    <property type="component" value="Unassembled WGS sequence"/>
</dbReference>
<protein>
    <submittedName>
        <fullName evidence="1">Uncharacterized protein</fullName>
    </submittedName>
</protein>
<accession>A0ACA9YG64</accession>
<evidence type="ECO:0000313" key="2">
    <source>
        <dbReference type="Proteomes" id="UP001152531"/>
    </source>
</evidence>
<reference evidence="1" key="1">
    <citation type="submission" date="2022-06" db="EMBL/GenBank/DDBJ databases">
        <authorList>
            <person name="Legras J.-L."/>
            <person name="Devillers H."/>
            <person name="Grondin C."/>
        </authorList>
    </citation>
    <scope>NUCLEOTIDE SEQUENCE</scope>
    <source>
        <strain evidence="1">CLIB 1444</strain>
    </source>
</reference>
<comment type="caution">
    <text evidence="1">The sequence shown here is derived from an EMBL/GenBank/DDBJ whole genome shotgun (WGS) entry which is preliminary data.</text>
</comment>
<evidence type="ECO:0000313" key="1">
    <source>
        <dbReference type="EMBL" id="CAH6723807.1"/>
    </source>
</evidence>
<sequence length="318" mass="36219">MFRKTIIRFASSIPDISETIATRNLLQGTGNGPFIELPHFSPIGNPTNLLNVKLPQSSNLNIRLGSLIAVNGDLKHLSTVNRKLSESTYFQILQCQEATSLIIGGKLKPNRQNHYKLIDIDYRDQWMVYNDENLIAWTGYNFELNKFEFLDRWSSFKTSGKGIILVNDGNEIMELDVLEGEKVIVDTNSLIASNNLPSRFSILKNDSKLPPLPKISWPFTAPQFLKRFNNYLAIQTKKTIENMGLSSTVGDINFVMRRIKYFFQNGLLFLQLNVINKLFRKSIMIEFQGPCKVLTSSNATAPNGKNFTKEEINKIFNQ</sequence>
<name>A0ACA9YG64_9ASCO</name>
<organism evidence="1 2">
    <name type="scientific">[Candida] jaroonii</name>
    <dbReference type="NCBI Taxonomy" id="467808"/>
    <lineage>
        <taxon>Eukaryota</taxon>
        <taxon>Fungi</taxon>
        <taxon>Dikarya</taxon>
        <taxon>Ascomycota</taxon>
        <taxon>Saccharomycotina</taxon>
        <taxon>Pichiomycetes</taxon>
        <taxon>Debaryomycetaceae</taxon>
        <taxon>Yamadazyma</taxon>
    </lineage>
</organism>